<dbReference type="InterPro" id="IPR036291">
    <property type="entry name" value="NAD(P)-bd_dom_sf"/>
</dbReference>
<dbReference type="PANTHER" id="PTHR10366:SF852">
    <property type="entry name" value="CINNAMOYL-COA REDUCTASE CAD2"/>
    <property type="match status" value="1"/>
</dbReference>
<keyword evidence="1" id="KW-0521">NADP</keyword>
<keyword evidence="4" id="KW-1185">Reference proteome</keyword>
<dbReference type="Gramene" id="PHT93895">
    <property type="protein sequence ID" value="PHT93895"/>
    <property type="gene ID" value="T459_01777"/>
</dbReference>
<gene>
    <name evidence="3" type="ORF">T459_01777</name>
</gene>
<dbReference type="GO" id="GO:0016491">
    <property type="term" value="F:oxidoreductase activity"/>
    <property type="evidence" value="ECO:0007669"/>
    <property type="project" value="UniProtKB-KW"/>
</dbReference>
<dbReference type="AlphaFoldDB" id="A0A2G3AI25"/>
<evidence type="ECO:0000313" key="4">
    <source>
        <dbReference type="Proteomes" id="UP000222542"/>
    </source>
</evidence>
<keyword evidence="2" id="KW-0560">Oxidoreductase</keyword>
<protein>
    <recommendedName>
        <fullName evidence="5">Tetraketide alpha-pyrone reductase 1</fullName>
    </recommendedName>
</protein>
<reference evidence="3 4" key="2">
    <citation type="journal article" date="2017" name="Genome Biol.">
        <title>New reference genome sequences of hot pepper reveal the massive evolution of plant disease-resistance genes by retroduplication.</title>
        <authorList>
            <person name="Kim S."/>
            <person name="Park J."/>
            <person name="Yeom S.I."/>
            <person name="Kim Y.M."/>
            <person name="Seo E."/>
            <person name="Kim K.T."/>
            <person name="Kim M.S."/>
            <person name="Lee J.M."/>
            <person name="Cheong K."/>
            <person name="Shin H.S."/>
            <person name="Kim S.B."/>
            <person name="Han K."/>
            <person name="Lee J."/>
            <person name="Park M."/>
            <person name="Lee H.A."/>
            <person name="Lee H.Y."/>
            <person name="Lee Y."/>
            <person name="Oh S."/>
            <person name="Lee J.H."/>
            <person name="Choi E."/>
            <person name="Choi E."/>
            <person name="Lee S.E."/>
            <person name="Jeon J."/>
            <person name="Kim H."/>
            <person name="Choi G."/>
            <person name="Song H."/>
            <person name="Lee J."/>
            <person name="Lee S.C."/>
            <person name="Kwon J.K."/>
            <person name="Lee H.Y."/>
            <person name="Koo N."/>
            <person name="Hong Y."/>
            <person name="Kim R.W."/>
            <person name="Kang W.H."/>
            <person name="Huh J.H."/>
            <person name="Kang B.C."/>
            <person name="Yang T.J."/>
            <person name="Lee Y.H."/>
            <person name="Bennetzen J.L."/>
            <person name="Choi D."/>
        </authorList>
    </citation>
    <scope>NUCLEOTIDE SEQUENCE [LARGE SCALE GENOMIC DNA]</scope>
    <source>
        <strain evidence="4">cv. CM334</strain>
    </source>
</reference>
<evidence type="ECO:0000313" key="3">
    <source>
        <dbReference type="EMBL" id="PHT93895.1"/>
    </source>
</evidence>
<accession>A0A2G3AI25</accession>
<comment type="caution">
    <text evidence="3">The sequence shown here is derived from an EMBL/GenBank/DDBJ whole genome shotgun (WGS) entry which is preliminary data.</text>
</comment>
<dbReference type="STRING" id="4072.A0A2G3AI25"/>
<name>A0A2G3AI25_CAPAN</name>
<proteinExistence type="predicted"/>
<dbReference type="Gene3D" id="3.40.50.720">
    <property type="entry name" value="NAD(P)-binding Rossmann-like Domain"/>
    <property type="match status" value="1"/>
</dbReference>
<evidence type="ECO:0008006" key="5">
    <source>
        <dbReference type="Google" id="ProtNLM"/>
    </source>
</evidence>
<dbReference type="EMBL" id="AYRZ02000001">
    <property type="protein sequence ID" value="PHT93895.1"/>
    <property type="molecule type" value="Genomic_DNA"/>
</dbReference>
<dbReference type="InterPro" id="IPR050425">
    <property type="entry name" value="NAD(P)_dehydrat-like"/>
</dbReference>
<dbReference type="PANTHER" id="PTHR10366">
    <property type="entry name" value="NAD DEPENDENT EPIMERASE/DEHYDRATASE"/>
    <property type="match status" value="1"/>
</dbReference>
<reference evidence="3 4" key="1">
    <citation type="journal article" date="2014" name="Nat. Genet.">
        <title>Genome sequence of the hot pepper provides insights into the evolution of pungency in Capsicum species.</title>
        <authorList>
            <person name="Kim S."/>
            <person name="Park M."/>
            <person name="Yeom S.I."/>
            <person name="Kim Y.M."/>
            <person name="Lee J.M."/>
            <person name="Lee H.A."/>
            <person name="Seo E."/>
            <person name="Choi J."/>
            <person name="Cheong K."/>
            <person name="Kim K.T."/>
            <person name="Jung K."/>
            <person name="Lee G.W."/>
            <person name="Oh S.K."/>
            <person name="Bae C."/>
            <person name="Kim S.B."/>
            <person name="Lee H.Y."/>
            <person name="Kim S.Y."/>
            <person name="Kim M.S."/>
            <person name="Kang B.C."/>
            <person name="Jo Y.D."/>
            <person name="Yang H.B."/>
            <person name="Jeong H.J."/>
            <person name="Kang W.H."/>
            <person name="Kwon J.K."/>
            <person name="Shin C."/>
            <person name="Lim J.Y."/>
            <person name="Park J.H."/>
            <person name="Huh J.H."/>
            <person name="Kim J.S."/>
            <person name="Kim B.D."/>
            <person name="Cohen O."/>
            <person name="Paran I."/>
            <person name="Suh M.C."/>
            <person name="Lee S.B."/>
            <person name="Kim Y.K."/>
            <person name="Shin Y."/>
            <person name="Noh S.J."/>
            <person name="Park J."/>
            <person name="Seo Y.S."/>
            <person name="Kwon S.Y."/>
            <person name="Kim H.A."/>
            <person name="Park J.M."/>
            <person name="Kim H.J."/>
            <person name="Choi S.B."/>
            <person name="Bosland P.W."/>
            <person name="Reeves G."/>
            <person name="Jo S.H."/>
            <person name="Lee B.W."/>
            <person name="Cho H.T."/>
            <person name="Choi H.S."/>
            <person name="Lee M.S."/>
            <person name="Yu Y."/>
            <person name="Do Choi Y."/>
            <person name="Park B.S."/>
            <person name="van Deynze A."/>
            <person name="Ashrafi H."/>
            <person name="Hill T."/>
            <person name="Kim W.T."/>
            <person name="Pai H.S."/>
            <person name="Ahn H.K."/>
            <person name="Yeam I."/>
            <person name="Giovannoni J.J."/>
            <person name="Rose J.K."/>
            <person name="Sorensen I."/>
            <person name="Lee S.J."/>
            <person name="Kim R.W."/>
            <person name="Choi I.Y."/>
            <person name="Choi B.S."/>
            <person name="Lim J.S."/>
            <person name="Lee Y.H."/>
            <person name="Choi D."/>
        </authorList>
    </citation>
    <scope>NUCLEOTIDE SEQUENCE [LARGE SCALE GENOMIC DNA]</scope>
    <source>
        <strain evidence="4">cv. CM334</strain>
    </source>
</reference>
<evidence type="ECO:0000256" key="2">
    <source>
        <dbReference type="ARBA" id="ARBA00023002"/>
    </source>
</evidence>
<organism evidence="3 4">
    <name type="scientific">Capsicum annuum</name>
    <name type="common">Capsicum pepper</name>
    <dbReference type="NCBI Taxonomy" id="4072"/>
    <lineage>
        <taxon>Eukaryota</taxon>
        <taxon>Viridiplantae</taxon>
        <taxon>Streptophyta</taxon>
        <taxon>Embryophyta</taxon>
        <taxon>Tracheophyta</taxon>
        <taxon>Spermatophyta</taxon>
        <taxon>Magnoliopsida</taxon>
        <taxon>eudicotyledons</taxon>
        <taxon>Gunneridae</taxon>
        <taxon>Pentapetalae</taxon>
        <taxon>asterids</taxon>
        <taxon>lamiids</taxon>
        <taxon>Solanales</taxon>
        <taxon>Solanaceae</taxon>
        <taxon>Solanoideae</taxon>
        <taxon>Capsiceae</taxon>
        <taxon>Capsicum</taxon>
    </lineage>
</organism>
<dbReference type="Proteomes" id="UP000222542">
    <property type="component" value="Unassembled WGS sequence"/>
</dbReference>
<dbReference type="SUPFAM" id="SSF51735">
    <property type="entry name" value="NAD(P)-binding Rossmann-fold domains"/>
    <property type="match status" value="1"/>
</dbReference>
<evidence type="ECO:0000256" key="1">
    <source>
        <dbReference type="ARBA" id="ARBA00022857"/>
    </source>
</evidence>
<sequence>MSLQRFQRSYEAELGVGDLQLPSMNPSLFLVESAIRRAHFHPAKSCPTKILGFNSLSQPAGDAKKTDHLTSLDGAKERLHLFKANLLEEGAFDAVVDGCEGVFHTASPFYHGIKDPQVPHSFS</sequence>